<name>E1QQN1_VULDI</name>
<dbReference type="InterPro" id="IPR017900">
    <property type="entry name" value="4Fe4S_Fe_S_CS"/>
</dbReference>
<evidence type="ECO:0000259" key="1">
    <source>
        <dbReference type="PROSITE" id="PS51379"/>
    </source>
</evidence>
<dbReference type="InterPro" id="IPR017896">
    <property type="entry name" value="4Fe4S_Fe-S-bd"/>
</dbReference>
<dbReference type="PROSITE" id="PS00198">
    <property type="entry name" value="4FE4S_FER_1"/>
    <property type="match status" value="2"/>
</dbReference>
<keyword evidence="3" id="KW-1185">Reference proteome</keyword>
<dbReference type="OrthoDB" id="23833at2157"/>
<accession>E1QQN1</accession>
<protein>
    <submittedName>
        <fullName evidence="2">4Fe-4S ferredoxin iron-sulfur binding domain protein</fullName>
    </submittedName>
</protein>
<proteinExistence type="predicted"/>
<organism evidence="2 3">
    <name type="scientific">Vulcanisaeta distributa (strain DSM 14429 / JCM 11212 / NBRC 100878 / IC-017)</name>
    <dbReference type="NCBI Taxonomy" id="572478"/>
    <lineage>
        <taxon>Archaea</taxon>
        <taxon>Thermoproteota</taxon>
        <taxon>Thermoprotei</taxon>
        <taxon>Thermoproteales</taxon>
        <taxon>Thermoproteaceae</taxon>
        <taxon>Vulcanisaeta</taxon>
    </lineage>
</organism>
<dbReference type="AlphaFoldDB" id="E1QQN1"/>
<dbReference type="STRING" id="572478.Vdis_2275"/>
<dbReference type="Pfam" id="PF12838">
    <property type="entry name" value="Fer4_7"/>
    <property type="match status" value="1"/>
</dbReference>
<dbReference type="Gene3D" id="3.30.70.3270">
    <property type="match status" value="1"/>
</dbReference>
<dbReference type="PROSITE" id="PS51379">
    <property type="entry name" value="4FE4S_FER_2"/>
    <property type="match status" value="2"/>
</dbReference>
<dbReference type="GeneID" id="9753230"/>
<reference evidence="3" key="2">
    <citation type="journal article" date="2010" name="Stand. Genomic Sci.">
        <title>Complete genome sequence of Vulcanisaeta distributa type strain (IC-017T).</title>
        <authorList>
            <person name="Mavromatis K."/>
            <person name="Sikorski J."/>
            <person name="Pabst E."/>
            <person name="Teshima H."/>
            <person name="Lapidus A."/>
            <person name="Lucas S."/>
            <person name="Nolan M."/>
            <person name="Glavina Del Rio T."/>
            <person name="Cheng J."/>
            <person name="Bruce D."/>
            <person name="Goodwin L."/>
            <person name="Pitluck S."/>
            <person name="Liolios K."/>
            <person name="Ivanova N."/>
            <person name="Mikhailova N."/>
            <person name="Pati A."/>
            <person name="Chen A."/>
            <person name="Palaniappan K."/>
            <person name="Land M."/>
            <person name="Hauser L."/>
            <person name="Chang Y."/>
            <person name="Jeffries C."/>
            <person name="Rohde M."/>
            <person name="Spring S."/>
            <person name="Goker M."/>
            <person name="Wirth R."/>
            <person name="Woyke T."/>
            <person name="Bristow J."/>
            <person name="Eisen J."/>
            <person name="Markowitz V."/>
            <person name="Hugenholtz P."/>
            <person name="Klenk H."/>
            <person name="Kyrpides N."/>
        </authorList>
    </citation>
    <scope>NUCLEOTIDE SEQUENCE [LARGE SCALE GENOMIC DNA]</scope>
    <source>
        <strain evidence="3">DSM 14429 / JCM 11212 / NBRC 100878 / IC-017</strain>
    </source>
</reference>
<dbReference type="PANTHER" id="PTHR43193:SF2">
    <property type="entry name" value="POLYFERREDOXIN PROTEIN FWDF"/>
    <property type="match status" value="1"/>
</dbReference>
<dbReference type="RefSeq" id="WP_013337368.1">
    <property type="nucleotide sequence ID" value="NC_014537.1"/>
</dbReference>
<dbReference type="Gene3D" id="3.30.70.20">
    <property type="match status" value="1"/>
</dbReference>
<dbReference type="Proteomes" id="UP000006681">
    <property type="component" value="Chromosome"/>
</dbReference>
<feature type="domain" description="4Fe-4S ferredoxin-type" evidence="1">
    <location>
        <begin position="15"/>
        <end position="44"/>
    </location>
</feature>
<dbReference type="EMBL" id="CP002100">
    <property type="protein sequence ID" value="ADN51643.1"/>
    <property type="molecule type" value="Genomic_DNA"/>
</dbReference>
<dbReference type="HOGENOM" id="CLU_139698_5_3_2"/>
<gene>
    <name evidence="2" type="ordered locus">Vdis_2275</name>
</gene>
<evidence type="ECO:0000313" key="3">
    <source>
        <dbReference type="Proteomes" id="UP000006681"/>
    </source>
</evidence>
<dbReference type="PANTHER" id="PTHR43193">
    <property type="match status" value="1"/>
</dbReference>
<dbReference type="KEGG" id="vdi:Vdis_2275"/>
<dbReference type="InterPro" id="IPR052977">
    <property type="entry name" value="Polyferredoxin-like_ET"/>
</dbReference>
<reference evidence="2 3" key="1">
    <citation type="journal article" date="2010" name="Stand. Genomic Sci.">
        <title>Complete genome sequence of Vulcanisaeta distributa type strain (IC-017).</title>
        <authorList>
            <person name="Mavromatis K."/>
            <person name="Sikorski J."/>
            <person name="Pabst E."/>
            <person name="Teshima H."/>
            <person name="Lapidus A."/>
            <person name="Lucas S."/>
            <person name="Nolan M."/>
            <person name="Glavina Del Rio T."/>
            <person name="Cheng J.F."/>
            <person name="Bruce D."/>
            <person name="Goodwin L."/>
            <person name="Pitluck S."/>
            <person name="Liolios K."/>
            <person name="Ivanova N."/>
            <person name="Mikhailova N."/>
            <person name="Pati A."/>
            <person name="Chen A."/>
            <person name="Palaniappan K."/>
            <person name="Land M."/>
            <person name="Hauser L."/>
            <person name="Chang Y.J."/>
            <person name="Jeffries C.D."/>
            <person name="Rohde M."/>
            <person name="Spring S."/>
            <person name="Goker M."/>
            <person name="Wirth R."/>
            <person name="Woyke T."/>
            <person name="Bristow J."/>
            <person name="Eisen J.A."/>
            <person name="Markowitz V."/>
            <person name="Hugenholtz P."/>
            <person name="Klenk H.P."/>
            <person name="Kyrpides N.C."/>
        </authorList>
    </citation>
    <scope>NUCLEOTIDE SEQUENCE [LARGE SCALE GENOMIC DNA]</scope>
    <source>
        <strain evidence="3">DSM 14429 / JCM 11212 / NBRC 100878 / IC-017</strain>
    </source>
</reference>
<feature type="domain" description="4Fe-4S ferredoxin-type" evidence="1">
    <location>
        <begin position="51"/>
        <end position="83"/>
    </location>
</feature>
<sequence length="101" mass="11603">MRRLVNLHKMKRPIGKIIVNPDLCKDCKFCIEFCPNGVLEESKDVNFKGYHYPVIKPGKELDCVACRMCEKVCPDFAITVVSEEYITYDKYYGVSRHAHGG</sequence>
<evidence type="ECO:0000313" key="2">
    <source>
        <dbReference type="EMBL" id="ADN51643.1"/>
    </source>
</evidence>
<dbReference type="GO" id="GO:0016491">
    <property type="term" value="F:oxidoreductase activity"/>
    <property type="evidence" value="ECO:0007669"/>
    <property type="project" value="UniProtKB-ARBA"/>
</dbReference>
<dbReference type="eggNOG" id="arCOG00959">
    <property type="taxonomic scope" value="Archaea"/>
</dbReference>
<dbReference type="SUPFAM" id="SSF54862">
    <property type="entry name" value="4Fe-4S ferredoxins"/>
    <property type="match status" value="1"/>
</dbReference>